<dbReference type="RefSeq" id="WP_129010626.1">
    <property type="nucleotide sequence ID" value="NZ_CP053835.1"/>
</dbReference>
<keyword evidence="9" id="KW-1185">Reference proteome</keyword>
<dbReference type="AlphaFoldDB" id="A0AAE7BH39"/>
<comment type="subcellular location">
    <subcellularLocation>
        <location evidence="1">Cell membrane</location>
        <topology evidence="1">Multi-pass membrane protein</topology>
    </subcellularLocation>
</comment>
<evidence type="ECO:0000256" key="1">
    <source>
        <dbReference type="ARBA" id="ARBA00004651"/>
    </source>
</evidence>
<feature type="transmembrane region" description="Helical" evidence="6">
    <location>
        <begin position="271"/>
        <end position="289"/>
    </location>
</feature>
<evidence type="ECO:0000256" key="6">
    <source>
        <dbReference type="SAM" id="Phobius"/>
    </source>
</evidence>
<dbReference type="EMBL" id="CP053835">
    <property type="protein sequence ID" value="QKF77729.1"/>
    <property type="molecule type" value="Genomic_DNA"/>
</dbReference>
<feature type="transmembrane region" description="Helical" evidence="6">
    <location>
        <begin position="149"/>
        <end position="171"/>
    </location>
</feature>
<sequence length="303" mass="33341">MIQKSNTKYFIGMFIAMIIWGIAWTSGKAATEHSNPEVAAFWRYAISFLTIIPVILYMKTVLKTDKIGLIYMIGAGILSAIFNYLFFKGLSHGAAGYGGTMVTSIAPIITYILSIIIFKTQVSAKQIFALGIGIFGALVLLRVPSEGFAFLNVNSSYFLACAGVWAMVTIFSQKASKRADPMFYTLVVFGITGFINMIFALPYHPFAFASYDYIFWLNIIYIGVFSGTFAMTLFFVSAAKIGAHNTGVFMFIVPIGAIVSSYFAYNENIALSTIMGCALSFVAVVLFNTKSKLERLKAKQNLI</sequence>
<feature type="transmembrane region" description="Helical" evidence="6">
    <location>
        <begin position="248"/>
        <end position="265"/>
    </location>
</feature>
<evidence type="ECO:0000313" key="8">
    <source>
        <dbReference type="EMBL" id="QKF77729.1"/>
    </source>
</evidence>
<evidence type="ECO:0000256" key="2">
    <source>
        <dbReference type="ARBA" id="ARBA00022475"/>
    </source>
</evidence>
<evidence type="ECO:0000256" key="3">
    <source>
        <dbReference type="ARBA" id="ARBA00022692"/>
    </source>
</evidence>
<keyword evidence="5 6" id="KW-0472">Membrane</keyword>
<accession>A0AAE7BH39</accession>
<organism evidence="8 9">
    <name type="scientific">Arcobacter defluvii</name>
    <dbReference type="NCBI Taxonomy" id="873191"/>
    <lineage>
        <taxon>Bacteria</taxon>
        <taxon>Pseudomonadati</taxon>
        <taxon>Campylobacterota</taxon>
        <taxon>Epsilonproteobacteria</taxon>
        <taxon>Campylobacterales</taxon>
        <taxon>Arcobacteraceae</taxon>
        <taxon>Arcobacter</taxon>
    </lineage>
</organism>
<dbReference type="GO" id="GO:0005886">
    <property type="term" value="C:plasma membrane"/>
    <property type="evidence" value="ECO:0007669"/>
    <property type="project" value="UniProtKB-SubCell"/>
</dbReference>
<name>A0AAE7BH39_9BACT</name>
<evidence type="ECO:0000313" key="9">
    <source>
        <dbReference type="Proteomes" id="UP000503313"/>
    </source>
</evidence>
<feature type="transmembrane region" description="Helical" evidence="6">
    <location>
        <begin position="99"/>
        <end position="118"/>
    </location>
</feature>
<dbReference type="Pfam" id="PF00892">
    <property type="entry name" value="EamA"/>
    <property type="match status" value="2"/>
</dbReference>
<feature type="transmembrane region" description="Helical" evidence="6">
    <location>
        <begin position="39"/>
        <end position="57"/>
    </location>
</feature>
<dbReference type="InterPro" id="IPR000620">
    <property type="entry name" value="EamA_dom"/>
</dbReference>
<keyword evidence="2" id="KW-1003">Cell membrane</keyword>
<dbReference type="PANTHER" id="PTHR32322">
    <property type="entry name" value="INNER MEMBRANE TRANSPORTER"/>
    <property type="match status" value="1"/>
</dbReference>
<evidence type="ECO:0000259" key="7">
    <source>
        <dbReference type="Pfam" id="PF00892"/>
    </source>
</evidence>
<feature type="transmembrane region" description="Helical" evidence="6">
    <location>
        <begin position="183"/>
        <end position="201"/>
    </location>
</feature>
<evidence type="ECO:0000256" key="5">
    <source>
        <dbReference type="ARBA" id="ARBA00023136"/>
    </source>
</evidence>
<gene>
    <name evidence="8" type="ORF">ADFLV_1709</name>
</gene>
<reference evidence="8 9" key="1">
    <citation type="submission" date="2020-05" db="EMBL/GenBank/DDBJ databases">
        <title>Complete genome sequencing of Campylobacter and Arcobacter type strains.</title>
        <authorList>
            <person name="Miller W.G."/>
            <person name="Yee E."/>
        </authorList>
    </citation>
    <scope>NUCLEOTIDE SEQUENCE [LARGE SCALE GENOMIC DNA]</scope>
    <source>
        <strain evidence="8 9">LMG 25694</strain>
    </source>
</reference>
<feature type="domain" description="EamA" evidence="7">
    <location>
        <begin position="10"/>
        <end position="141"/>
    </location>
</feature>
<feature type="transmembrane region" description="Helical" evidence="6">
    <location>
        <begin position="213"/>
        <end position="236"/>
    </location>
</feature>
<keyword evidence="3 6" id="KW-0812">Transmembrane</keyword>
<dbReference type="SUPFAM" id="SSF103481">
    <property type="entry name" value="Multidrug resistance efflux transporter EmrE"/>
    <property type="match status" value="2"/>
</dbReference>
<dbReference type="PANTHER" id="PTHR32322:SF18">
    <property type="entry name" value="S-ADENOSYLMETHIONINE_S-ADENOSYLHOMOCYSTEINE TRANSPORTER"/>
    <property type="match status" value="1"/>
</dbReference>
<evidence type="ECO:0000256" key="4">
    <source>
        <dbReference type="ARBA" id="ARBA00022989"/>
    </source>
</evidence>
<proteinExistence type="predicted"/>
<dbReference type="Proteomes" id="UP000503313">
    <property type="component" value="Chromosome"/>
</dbReference>
<protein>
    <submittedName>
        <fullName evidence="8">EamA/RhaT family transporter</fullName>
    </submittedName>
</protein>
<dbReference type="InterPro" id="IPR037185">
    <property type="entry name" value="EmrE-like"/>
</dbReference>
<feature type="transmembrane region" description="Helical" evidence="6">
    <location>
        <begin position="9"/>
        <end position="27"/>
    </location>
</feature>
<feature type="domain" description="EamA" evidence="7">
    <location>
        <begin position="157"/>
        <end position="288"/>
    </location>
</feature>
<dbReference type="InterPro" id="IPR050638">
    <property type="entry name" value="AA-Vitamin_Transporters"/>
</dbReference>
<feature type="transmembrane region" description="Helical" evidence="6">
    <location>
        <begin position="69"/>
        <end position="87"/>
    </location>
</feature>
<feature type="transmembrane region" description="Helical" evidence="6">
    <location>
        <begin position="127"/>
        <end position="143"/>
    </location>
</feature>
<keyword evidence="4 6" id="KW-1133">Transmembrane helix</keyword>
<dbReference type="KEGG" id="adz:ADFLV_1709"/>